<keyword evidence="2" id="KW-1185">Reference proteome</keyword>
<name>A0A2T4ATR9_TRIHA</name>
<dbReference type="RefSeq" id="XP_024780137.1">
    <property type="nucleotide sequence ID" value="XM_024913141.1"/>
</dbReference>
<dbReference type="AlphaFoldDB" id="A0A2T4ATR9"/>
<evidence type="ECO:0000313" key="2">
    <source>
        <dbReference type="Proteomes" id="UP000241690"/>
    </source>
</evidence>
<dbReference type="GeneID" id="36621702"/>
<evidence type="ECO:0000313" key="1">
    <source>
        <dbReference type="EMBL" id="PTB60460.1"/>
    </source>
</evidence>
<organism evidence="1 2">
    <name type="scientific">Trichoderma harzianum CBS 226.95</name>
    <dbReference type="NCBI Taxonomy" id="983964"/>
    <lineage>
        <taxon>Eukaryota</taxon>
        <taxon>Fungi</taxon>
        <taxon>Dikarya</taxon>
        <taxon>Ascomycota</taxon>
        <taxon>Pezizomycotina</taxon>
        <taxon>Sordariomycetes</taxon>
        <taxon>Hypocreomycetidae</taxon>
        <taxon>Hypocreales</taxon>
        <taxon>Hypocreaceae</taxon>
        <taxon>Trichoderma</taxon>
    </lineage>
</organism>
<accession>A0A2T4ATR9</accession>
<dbReference type="Proteomes" id="UP000241690">
    <property type="component" value="Unassembled WGS sequence"/>
</dbReference>
<proteinExistence type="predicted"/>
<reference evidence="1 2" key="1">
    <citation type="submission" date="2016-07" db="EMBL/GenBank/DDBJ databases">
        <title>Multiple horizontal gene transfer events from other fungi enriched the ability of initially mycotrophic Trichoderma (Ascomycota) to feed on dead plant biomass.</title>
        <authorList>
            <consortium name="DOE Joint Genome Institute"/>
            <person name="Aerts A."/>
            <person name="Atanasova L."/>
            <person name="Chenthamara K."/>
            <person name="Zhang J."/>
            <person name="Grujic M."/>
            <person name="Henrissat B."/>
            <person name="Kuo A."/>
            <person name="Salamov A."/>
            <person name="Lipzen A."/>
            <person name="Labutti K."/>
            <person name="Barry K."/>
            <person name="Miao Y."/>
            <person name="Rahimi M.J."/>
            <person name="Shen Q."/>
            <person name="Grigoriev I.V."/>
            <person name="Kubicek C.P."/>
            <person name="Druzhinina I.S."/>
        </authorList>
    </citation>
    <scope>NUCLEOTIDE SEQUENCE [LARGE SCALE GENOMIC DNA]</scope>
    <source>
        <strain evidence="1 2">CBS 226.95</strain>
    </source>
</reference>
<sequence length="98" mass="11475">MGDSDYDIDDLFDDLLQLPPELLLVVIDMVNHLQDWLRGLVHDDMPMNAPDLILDPYELLDYLPRYTPNSWGFPQNHRAHVTGRYQYIQQPPARRSIA</sequence>
<protein>
    <submittedName>
        <fullName evidence="1">Uncharacterized protein</fullName>
    </submittedName>
</protein>
<dbReference type="EMBL" id="KZ679675">
    <property type="protein sequence ID" value="PTB60460.1"/>
    <property type="molecule type" value="Genomic_DNA"/>
</dbReference>
<gene>
    <name evidence="1" type="ORF">M431DRAFT_182273</name>
</gene>